<organism evidence="1 2">
    <name type="scientific">Racocetra persica</name>
    <dbReference type="NCBI Taxonomy" id="160502"/>
    <lineage>
        <taxon>Eukaryota</taxon>
        <taxon>Fungi</taxon>
        <taxon>Fungi incertae sedis</taxon>
        <taxon>Mucoromycota</taxon>
        <taxon>Glomeromycotina</taxon>
        <taxon>Glomeromycetes</taxon>
        <taxon>Diversisporales</taxon>
        <taxon>Gigasporaceae</taxon>
        <taxon>Racocetra</taxon>
    </lineage>
</organism>
<evidence type="ECO:0000313" key="1">
    <source>
        <dbReference type="EMBL" id="CAG8818725.1"/>
    </source>
</evidence>
<name>A0ACA9S108_9GLOM</name>
<gene>
    <name evidence="1" type="ORF">RPERSI_LOCUS24973</name>
</gene>
<dbReference type="EMBL" id="CAJVQC010081362">
    <property type="protein sequence ID" value="CAG8818725.1"/>
    <property type="molecule type" value="Genomic_DNA"/>
</dbReference>
<comment type="caution">
    <text evidence="1">The sequence shown here is derived from an EMBL/GenBank/DDBJ whole genome shotgun (WGS) entry which is preliminary data.</text>
</comment>
<evidence type="ECO:0000313" key="2">
    <source>
        <dbReference type="Proteomes" id="UP000789920"/>
    </source>
</evidence>
<accession>A0ACA9S108</accession>
<sequence length="115" mass="13074">SQFSLRCLSVFNLNPSTLNLRTMNAIRGARFEIEISEEFVRRRIELRRTRHEPGDGGIDLFGGYTIILQCKVGKSKALCPGTTWKRQLRSSLHRECRALPEGQLIEQAPPLSTSF</sequence>
<reference evidence="1" key="1">
    <citation type="submission" date="2021-06" db="EMBL/GenBank/DDBJ databases">
        <authorList>
            <person name="Kallberg Y."/>
            <person name="Tangrot J."/>
            <person name="Rosling A."/>
        </authorList>
    </citation>
    <scope>NUCLEOTIDE SEQUENCE</scope>
    <source>
        <strain evidence="1">MA461A</strain>
    </source>
</reference>
<proteinExistence type="predicted"/>
<dbReference type="Proteomes" id="UP000789920">
    <property type="component" value="Unassembled WGS sequence"/>
</dbReference>
<protein>
    <submittedName>
        <fullName evidence="1">17789_t:CDS:1</fullName>
    </submittedName>
</protein>
<feature type="non-terminal residue" evidence="1">
    <location>
        <position position="1"/>
    </location>
</feature>
<keyword evidence="2" id="KW-1185">Reference proteome</keyword>